<dbReference type="VEuPathDB" id="TrichDB:TRFO_36387"/>
<comment type="caution">
    <text evidence="1">The sequence shown here is derived from an EMBL/GenBank/DDBJ whole genome shotgun (WGS) entry which is preliminary data.</text>
</comment>
<dbReference type="AlphaFoldDB" id="A0A1J4JGF6"/>
<dbReference type="SMART" id="SM00248">
    <property type="entry name" value="ANK"/>
    <property type="match status" value="6"/>
</dbReference>
<gene>
    <name evidence="1" type="ORF">TRFO_36387</name>
</gene>
<evidence type="ECO:0000313" key="2">
    <source>
        <dbReference type="Proteomes" id="UP000179807"/>
    </source>
</evidence>
<dbReference type="RefSeq" id="XP_068350520.1">
    <property type="nucleotide sequence ID" value="XM_068510805.1"/>
</dbReference>
<sequence>MIIHQPFLTNVSESIDESLTQHYQSWKLSNYVNSIPNLYETNAVSLDALGKATCPLKLIKEDAIFQEYEEIYEIIYEVDRDNFELIANQLSEFVNEDNTKIKVIFHILTNLEKTGKYNRKMILSDFGNFLLQYFKDQISPEEYEMFFHNNHSNCQKTSFKDEVYYFSKYIPKDDVEKLQQFYSKNLSVEYDIIVKFSDLETIIQISLIDFAALNGSIKCFKYLLINNAKLTKIVGEEDPKSSTITTLTFATIGGNPEIIHHVIQQGIKPRIIDLYFSIYTHNKLLFEWYLEILNESLTKELRLFCISKEFYYGAFKFDCELKSESESKSESENKDDEENILFNPYLLLSIFVQNKNRFFTQIIFDHFPELNVNFLFSNKNSEDIITHSPEKVTPLAMAVINEDLEMIKYLLSQKTLDLYALSEIDAQILNNHKLFFMNVMEIAIFKGFRKIVEFFVDLKFDTSKPNVEVFDFHSVYQDTDLLHYLINNNLYEVYQSYILTKIICKGDHSLFFEFLNNPNIHLDKFKNENNPLVVALSQHQETYSNILFQRNDIDVNKGFPLLYCNKDEQIMRILEHPKFDINKFNILGKYIVSGSNKISFPELFQVPGIDINKYGSLALAIFLKSEFCFNQLLKIPHIDINKGMKIWNFLDCYIWKYQEPANHGLIIKNINHNDILPLSVAFSWRLPDYVKVLVNHPKWDLKIGRLILYDFIWSIMMMKHLKKCPNDFMVLSSCENPIEFLLQYESPAFQYITKPEDFNDSEPQSMNDDLLNEDDFHVDYYHFQLSNYEDDQEFEFYRNLEKNYRPCLKRSEIIMLKHQFKDLLAQSIFSSFEVFKNINEKNINWTDPNNKFFVFVNSLSEPLVKKMLIQISSIKIKKVIHP</sequence>
<dbReference type="GeneID" id="94845509"/>
<dbReference type="SUPFAM" id="SSF48403">
    <property type="entry name" value="Ankyrin repeat"/>
    <property type="match status" value="2"/>
</dbReference>
<keyword evidence="2" id="KW-1185">Reference proteome</keyword>
<dbReference type="InterPro" id="IPR002110">
    <property type="entry name" value="Ankyrin_rpt"/>
</dbReference>
<name>A0A1J4JGF6_9EUKA</name>
<dbReference type="Proteomes" id="UP000179807">
    <property type="component" value="Unassembled WGS sequence"/>
</dbReference>
<proteinExistence type="predicted"/>
<dbReference type="EMBL" id="MLAK01001118">
    <property type="protein sequence ID" value="OHS97383.1"/>
    <property type="molecule type" value="Genomic_DNA"/>
</dbReference>
<dbReference type="Gene3D" id="1.25.40.20">
    <property type="entry name" value="Ankyrin repeat-containing domain"/>
    <property type="match status" value="1"/>
</dbReference>
<evidence type="ECO:0000313" key="1">
    <source>
        <dbReference type="EMBL" id="OHS97383.1"/>
    </source>
</evidence>
<organism evidence="1 2">
    <name type="scientific">Tritrichomonas foetus</name>
    <dbReference type="NCBI Taxonomy" id="1144522"/>
    <lineage>
        <taxon>Eukaryota</taxon>
        <taxon>Metamonada</taxon>
        <taxon>Parabasalia</taxon>
        <taxon>Tritrichomonadida</taxon>
        <taxon>Tritrichomonadidae</taxon>
        <taxon>Tritrichomonas</taxon>
    </lineage>
</organism>
<reference evidence="1" key="1">
    <citation type="submission" date="2016-10" db="EMBL/GenBank/DDBJ databases">
        <authorList>
            <person name="Benchimol M."/>
            <person name="Almeida L.G."/>
            <person name="Vasconcelos A.T."/>
            <person name="Perreira-Neves A."/>
            <person name="Rosa I.A."/>
            <person name="Tasca T."/>
            <person name="Bogo M.R."/>
            <person name="de Souza W."/>
        </authorList>
    </citation>
    <scope>NUCLEOTIDE SEQUENCE [LARGE SCALE GENOMIC DNA]</scope>
    <source>
        <strain evidence="1">K</strain>
    </source>
</reference>
<evidence type="ECO:0008006" key="3">
    <source>
        <dbReference type="Google" id="ProtNLM"/>
    </source>
</evidence>
<dbReference type="InterPro" id="IPR036770">
    <property type="entry name" value="Ankyrin_rpt-contain_sf"/>
</dbReference>
<protein>
    <recommendedName>
        <fullName evidence="3">DUF3447 domain-containing protein</fullName>
    </recommendedName>
</protein>
<accession>A0A1J4JGF6</accession>